<dbReference type="PANTHER" id="PTHR46321">
    <property type="entry name" value="KIF1-BINDING PROTEIN"/>
    <property type="match status" value="1"/>
</dbReference>
<comment type="similarity">
    <text evidence="2">Belongs to the KIF-binding protein family.</text>
</comment>
<comment type="subcellular location">
    <subcellularLocation>
        <location evidence="1">Cytoplasm</location>
        <location evidence="1">Cytoskeleton</location>
    </subcellularLocation>
</comment>
<dbReference type="Proteomes" id="UP000267029">
    <property type="component" value="Unassembled WGS sequence"/>
</dbReference>
<evidence type="ECO:0000256" key="1">
    <source>
        <dbReference type="ARBA" id="ARBA00004245"/>
    </source>
</evidence>
<organism evidence="6 7">
    <name type="scientific">Mesocestoides corti</name>
    <name type="common">Flatworm</name>
    <dbReference type="NCBI Taxonomy" id="53468"/>
    <lineage>
        <taxon>Eukaryota</taxon>
        <taxon>Metazoa</taxon>
        <taxon>Spiralia</taxon>
        <taxon>Lophotrochozoa</taxon>
        <taxon>Platyhelminthes</taxon>
        <taxon>Cestoda</taxon>
        <taxon>Eucestoda</taxon>
        <taxon>Cyclophyllidea</taxon>
        <taxon>Mesocestoididae</taxon>
        <taxon>Mesocestoides</taxon>
    </lineage>
</organism>
<evidence type="ECO:0000256" key="3">
    <source>
        <dbReference type="ARBA" id="ARBA00016840"/>
    </source>
</evidence>
<keyword evidence="5" id="KW-0206">Cytoskeleton</keyword>
<dbReference type="PANTHER" id="PTHR46321:SF1">
    <property type="entry name" value="KIF-BINDING PROTEIN"/>
    <property type="match status" value="1"/>
</dbReference>
<reference evidence="6 7" key="1">
    <citation type="submission" date="2018-10" db="EMBL/GenBank/DDBJ databases">
        <authorList>
            <consortium name="Pathogen Informatics"/>
        </authorList>
    </citation>
    <scope>NUCLEOTIDE SEQUENCE [LARGE SCALE GENOMIC DNA]</scope>
</reference>
<evidence type="ECO:0000256" key="2">
    <source>
        <dbReference type="ARBA" id="ARBA00010305"/>
    </source>
</evidence>
<dbReference type="AlphaFoldDB" id="A0A0R3UKZ5"/>
<accession>A0A0R3UKZ5</accession>
<protein>
    <recommendedName>
        <fullName evidence="3">KIF-binding protein</fullName>
    </recommendedName>
</protein>
<dbReference type="InterPro" id="IPR022083">
    <property type="entry name" value="KBP"/>
</dbReference>
<dbReference type="GO" id="GO:0005856">
    <property type="term" value="C:cytoskeleton"/>
    <property type="evidence" value="ECO:0007669"/>
    <property type="project" value="UniProtKB-SubCell"/>
</dbReference>
<evidence type="ECO:0000256" key="5">
    <source>
        <dbReference type="ARBA" id="ARBA00023212"/>
    </source>
</evidence>
<sequence>MTILVVLNMEDNVKKLRTDAAFTMKKLYELECCTSANPPTECIFINKYKIRGLLVGLAEQAKSLLYTGSLDAALIWGFFTAKLANNYIETEEPRAEARKRLKEVVKYMNSRTDVPDKEALIKFSGLLQYTYNSLAVASDPVAQDGQESVLYWLEKAQSAYKKHKAVFGESEGPECWESLGIPFSPSPRDYLIKEVMFEIGYTTTLLIHKTYSNNGDKQKSADCCRETLWRQLHFGPLVDKILAMFGALNHAEACLPVIADCEESIAVPPVDWLVNALHRFDPVEWARNASMLSEFYAEKGEFTSALECLMLSKTILCDRLQPAEGRDVSESCAELRETKIWADVSRLTAEYSLRLLEQGSKVVLGSRFTADSATANQGRNAPTYGKLFNEDTSAALLEAFGKDAGDVGLAEIIGVLSKQPETYSDAACLFRWTCRLLSEASSYYTLDERCTDAIELIRAHARAYDFLASFEPDLSRRCCMQKRRVDLLDALLSKLNPQFYMVACRQIMFECGDALTALRDLNEMKLKNFSAKHSKPDSSATAEMERQAKKVNALARRALGMFERLLSSFKTPVDQTEPEFYEEEWLYSVLMAHFHSARLQSKLLTGNVASRAHTLNLALDEYRQVVAIADRHAALSYKLPPEVDIAREMIHLLPAQMSRLRADD</sequence>
<evidence type="ECO:0000313" key="6">
    <source>
        <dbReference type="EMBL" id="VDD82318.1"/>
    </source>
</evidence>
<proteinExistence type="inferred from homology"/>
<evidence type="ECO:0000256" key="4">
    <source>
        <dbReference type="ARBA" id="ARBA00022490"/>
    </source>
</evidence>
<keyword evidence="7" id="KW-1185">Reference proteome</keyword>
<dbReference type="EMBL" id="UXSR01005493">
    <property type="protein sequence ID" value="VDD82318.1"/>
    <property type="molecule type" value="Genomic_DNA"/>
</dbReference>
<evidence type="ECO:0000313" key="7">
    <source>
        <dbReference type="Proteomes" id="UP000267029"/>
    </source>
</evidence>
<dbReference type="Pfam" id="PF12309">
    <property type="entry name" value="KBP_C"/>
    <property type="match status" value="1"/>
</dbReference>
<dbReference type="OrthoDB" id="409897at2759"/>
<keyword evidence="4" id="KW-0963">Cytoplasm</keyword>
<name>A0A0R3UKZ5_MESCO</name>
<dbReference type="STRING" id="53468.A0A0R3UKZ5"/>
<gene>
    <name evidence="6" type="ORF">MCOS_LOCUS8321</name>
</gene>